<dbReference type="RefSeq" id="YP_009393013.1">
    <property type="nucleotide sequence ID" value="NC_035266.1"/>
</dbReference>
<dbReference type="GeneID" id="33354642"/>
<dbReference type="EMBL" id="MF101419">
    <property type="protein sequence ID" value="ARW61575.1"/>
    <property type="molecule type" value="Genomic_DNA"/>
</dbReference>
<keyword evidence="2" id="KW-0934">Plastid</keyword>
<dbReference type="Gene3D" id="1.10.10.1770">
    <property type="entry name" value="Gun4-like"/>
    <property type="match status" value="1"/>
</dbReference>
<sequence>MISNKKSKDKKINENIHAIFKKKQDIISNETEKNIQKIIKDEEILLQEIIQRIIVEEMEAGIIDGYIFSILIETNNPAIQKKLLDVFPNGVFKLKPSLKLNYQTLQNLLIKKKFQEADKLTHQHLCELIKLEIKHERMWLYFTDIQFLPKEDLMTIDSLWKIYSKGKFGFSTQKKIWINNEYKWNKLWTKIGWIENQKNKRYPQEFIWTLEAPEGHLPLLNQIRGNQALASLFDKIL</sequence>
<evidence type="ECO:0000259" key="1">
    <source>
        <dbReference type="Pfam" id="PF05419"/>
    </source>
</evidence>
<organism evidence="2">
    <name type="scientific">Bostrychia moritziana</name>
    <name type="common">Red alga</name>
    <name type="synonym">Polysiphonia moritziana</name>
    <dbReference type="NCBI Taxonomy" id="103713"/>
    <lineage>
        <taxon>Eukaryota</taxon>
        <taxon>Rhodophyta</taxon>
        <taxon>Florideophyceae</taxon>
        <taxon>Rhodymeniophycidae</taxon>
        <taxon>Ceramiales</taxon>
        <taxon>Rhodomelaceae</taxon>
        <taxon>Bostrychia</taxon>
    </lineage>
</organism>
<proteinExistence type="predicted"/>
<evidence type="ECO:0000313" key="2">
    <source>
        <dbReference type="EMBL" id="ARW61575.1"/>
    </source>
</evidence>
<dbReference type="GO" id="GO:0046906">
    <property type="term" value="F:tetrapyrrole binding"/>
    <property type="evidence" value="ECO:0007669"/>
    <property type="project" value="TreeGrafter"/>
</dbReference>
<dbReference type="Gene3D" id="1.25.40.620">
    <property type="match status" value="1"/>
</dbReference>
<feature type="domain" description="GUN4-like" evidence="1">
    <location>
        <begin position="99"/>
        <end position="234"/>
    </location>
</feature>
<accession>A0A1Z1M739</accession>
<dbReference type="InterPro" id="IPR008629">
    <property type="entry name" value="GUN4-like"/>
</dbReference>
<name>A0A1Z1M739_BOSMO</name>
<dbReference type="PANTHER" id="PTHR34800:SF1">
    <property type="entry name" value="TETRAPYRROLE-BINDING PROTEIN, CHLOROPLASTIC"/>
    <property type="match status" value="1"/>
</dbReference>
<keyword evidence="2" id="KW-0150">Chloroplast</keyword>
<gene>
    <name evidence="2" type="primary">ycf53</name>
</gene>
<geneLocation type="chloroplast" evidence="2"/>
<dbReference type="PANTHER" id="PTHR34800">
    <property type="entry name" value="TETRAPYRROLE-BINDING PROTEIN, CHLOROPLASTIC"/>
    <property type="match status" value="1"/>
</dbReference>
<dbReference type="SUPFAM" id="SSF140869">
    <property type="entry name" value="GUN4-like"/>
    <property type="match status" value="1"/>
</dbReference>
<dbReference type="CDD" id="cd16383">
    <property type="entry name" value="GUN4"/>
    <property type="match status" value="1"/>
</dbReference>
<dbReference type="InterPro" id="IPR037215">
    <property type="entry name" value="GUN4-like_sf"/>
</dbReference>
<dbReference type="AlphaFoldDB" id="A0A1Z1M739"/>
<dbReference type="Pfam" id="PF05419">
    <property type="entry name" value="GUN4"/>
    <property type="match status" value="1"/>
</dbReference>
<reference evidence="2" key="1">
    <citation type="journal article" date="2017" name="J. Phycol.">
        <title>Analysis of chloroplast genomes and a supermatrix inform reclassification of the Rhodomelaceae (Rhodophyta).</title>
        <authorList>
            <person name="Diaz-Tapia P."/>
            <person name="Maggs C.A."/>
            <person name="West J.A."/>
            <person name="Verbruggen H."/>
        </authorList>
    </citation>
    <scope>NUCLEOTIDE SEQUENCE</scope>
    <source>
        <strain evidence="2">JW3660</strain>
    </source>
</reference>
<protein>
    <recommendedName>
        <fullName evidence="1">GUN4-like domain-containing protein</fullName>
    </recommendedName>
</protein>